<dbReference type="Proteomes" id="UP000242886">
    <property type="component" value="Chromosome SDENCHOL"/>
</dbReference>
<keyword evidence="3" id="KW-1185">Reference proteome</keyword>
<evidence type="ECO:0000313" key="2">
    <source>
        <dbReference type="EMBL" id="SMB21807.1"/>
    </source>
</evidence>
<reference evidence="2" key="1">
    <citation type="submission" date="2017-03" db="EMBL/GenBank/DDBJ databases">
        <authorList>
            <consortium name="AG Boll"/>
        </authorList>
    </citation>
    <scope>NUCLEOTIDE SEQUENCE [LARGE SCALE GENOMIC DNA]</scope>
    <source>
        <strain evidence="2">Chol</strain>
    </source>
</reference>
<comment type="similarity">
    <text evidence="1">Belongs to the phD/YefM antitoxin family.</text>
</comment>
<name>A0A7Z7MU53_9PROT</name>
<sequence>MTEGIMKIEVGAYEAKTKLPELLRGVQVGKQYTITNRGVAIADLVQAKTARHHETAAAVEQMKAFMAKNPVKDVDIKGLIEEGRA</sequence>
<accession>A0A7Z7MU53</accession>
<dbReference type="AlphaFoldDB" id="A0A7Z7MU53"/>
<dbReference type="InterPro" id="IPR036165">
    <property type="entry name" value="YefM-like_sf"/>
</dbReference>
<dbReference type="SUPFAM" id="SSF143120">
    <property type="entry name" value="YefM-like"/>
    <property type="match status" value="1"/>
</dbReference>
<dbReference type="EMBL" id="LT837803">
    <property type="protein sequence ID" value="SMB21807.1"/>
    <property type="molecule type" value="Genomic_DNA"/>
</dbReference>
<gene>
    <name evidence="2" type="ORF">SDENCHOL_10399</name>
</gene>
<organism evidence="2 3">
    <name type="scientific">Sterolibacterium denitrificans</name>
    <dbReference type="NCBI Taxonomy" id="157592"/>
    <lineage>
        <taxon>Bacteria</taxon>
        <taxon>Pseudomonadati</taxon>
        <taxon>Pseudomonadota</taxon>
        <taxon>Betaproteobacteria</taxon>
        <taxon>Nitrosomonadales</taxon>
        <taxon>Sterolibacteriaceae</taxon>
        <taxon>Sterolibacterium</taxon>
    </lineage>
</organism>
<protein>
    <submittedName>
        <fullName evidence="2">Prevent-host-death family protein</fullName>
    </submittedName>
</protein>
<evidence type="ECO:0000313" key="3">
    <source>
        <dbReference type="Proteomes" id="UP000242886"/>
    </source>
</evidence>
<evidence type="ECO:0000256" key="1">
    <source>
        <dbReference type="ARBA" id="ARBA00009981"/>
    </source>
</evidence>
<proteinExistence type="inferred from homology"/>